<dbReference type="Proteomes" id="UP000789831">
    <property type="component" value="Unassembled WGS sequence"/>
</dbReference>
<dbReference type="OrthoDB" id="3204900at2759"/>
<evidence type="ECO:0000313" key="3">
    <source>
        <dbReference type="EMBL" id="CAG8449429.1"/>
    </source>
</evidence>
<evidence type="ECO:0000256" key="1">
    <source>
        <dbReference type="SAM" id="Coils"/>
    </source>
</evidence>
<proteinExistence type="predicted"/>
<gene>
    <name evidence="3" type="ORF">AGERDE_LOCUS1632</name>
</gene>
<evidence type="ECO:0000256" key="2">
    <source>
        <dbReference type="SAM" id="MobiDB-lite"/>
    </source>
</evidence>
<dbReference type="EMBL" id="CAJVPL010000117">
    <property type="protein sequence ID" value="CAG8449429.1"/>
    <property type="molecule type" value="Genomic_DNA"/>
</dbReference>
<organism evidence="3 4">
    <name type="scientific">Ambispora gerdemannii</name>
    <dbReference type="NCBI Taxonomy" id="144530"/>
    <lineage>
        <taxon>Eukaryota</taxon>
        <taxon>Fungi</taxon>
        <taxon>Fungi incertae sedis</taxon>
        <taxon>Mucoromycota</taxon>
        <taxon>Glomeromycotina</taxon>
        <taxon>Glomeromycetes</taxon>
        <taxon>Archaeosporales</taxon>
        <taxon>Ambisporaceae</taxon>
        <taxon>Ambispora</taxon>
    </lineage>
</organism>
<dbReference type="AlphaFoldDB" id="A0A9N8YU64"/>
<evidence type="ECO:0000313" key="4">
    <source>
        <dbReference type="Proteomes" id="UP000789831"/>
    </source>
</evidence>
<keyword evidence="1" id="KW-0175">Coiled coil</keyword>
<feature type="coiled-coil region" evidence="1">
    <location>
        <begin position="78"/>
        <end position="112"/>
    </location>
</feature>
<feature type="region of interest" description="Disordered" evidence="2">
    <location>
        <begin position="121"/>
        <end position="140"/>
    </location>
</feature>
<comment type="caution">
    <text evidence="3">The sequence shown here is derived from an EMBL/GenBank/DDBJ whole genome shotgun (WGS) entry which is preliminary data.</text>
</comment>
<reference evidence="3" key="1">
    <citation type="submission" date="2021-06" db="EMBL/GenBank/DDBJ databases">
        <authorList>
            <person name="Kallberg Y."/>
            <person name="Tangrot J."/>
            <person name="Rosling A."/>
        </authorList>
    </citation>
    <scope>NUCLEOTIDE SEQUENCE</scope>
    <source>
        <strain evidence="3">MT106</strain>
    </source>
</reference>
<feature type="non-terminal residue" evidence="3">
    <location>
        <position position="1"/>
    </location>
</feature>
<name>A0A9N8YU64_9GLOM</name>
<sequence>MPQKTLNPVSWYQINKSIELNSISYIHSVVAVSNARLEATKKSDNSVADSDTDDLLKIHTEIAIKHLRITPATESEQQAELLQFIAKKERKIKDLQEELAQHEDELRLLRERWESIRSSKRNSGWLRGGGGNSGDNKGNGSVFKNIENGGINANQDNLISINIENEDFRTGAWGNLSKSISALTRSDTLKNVRKKTMDTVHTVEKSLADSLVVQTETIVRTSPEYIWSPTEEIFSRSDLDLLQEENDDDEL</sequence>
<keyword evidence="4" id="KW-1185">Reference proteome</keyword>
<protein>
    <submittedName>
        <fullName evidence="3">6124_t:CDS:1</fullName>
    </submittedName>
</protein>
<accession>A0A9N8YU64</accession>